<dbReference type="EMBL" id="JBHSZV010000004">
    <property type="protein sequence ID" value="MFC7060343.1"/>
    <property type="molecule type" value="Genomic_DNA"/>
</dbReference>
<evidence type="ECO:0000256" key="1">
    <source>
        <dbReference type="ARBA" id="ARBA00004651"/>
    </source>
</evidence>
<evidence type="ECO:0000256" key="8">
    <source>
        <dbReference type="SAM" id="Phobius"/>
    </source>
</evidence>
<comment type="similarity">
    <text evidence="2">Belongs to the autoinducer-2 exporter (AI-2E) (TC 2.A.86) family.</text>
</comment>
<feature type="transmembrane region" description="Helical" evidence="8">
    <location>
        <begin position="37"/>
        <end position="55"/>
    </location>
</feature>
<organism evidence="9 10">
    <name type="scientific">Halobacillus seohaensis</name>
    <dbReference type="NCBI Taxonomy" id="447421"/>
    <lineage>
        <taxon>Bacteria</taxon>
        <taxon>Bacillati</taxon>
        <taxon>Bacillota</taxon>
        <taxon>Bacilli</taxon>
        <taxon>Bacillales</taxon>
        <taxon>Bacillaceae</taxon>
        <taxon>Halobacillus</taxon>
    </lineage>
</organism>
<reference evidence="10" key="1">
    <citation type="journal article" date="2019" name="Int. J. Syst. Evol. Microbiol.">
        <title>The Global Catalogue of Microorganisms (GCM) 10K type strain sequencing project: providing services to taxonomists for standard genome sequencing and annotation.</title>
        <authorList>
            <consortium name="The Broad Institute Genomics Platform"/>
            <consortium name="The Broad Institute Genome Sequencing Center for Infectious Disease"/>
            <person name="Wu L."/>
            <person name="Ma J."/>
        </authorList>
    </citation>
    <scope>NUCLEOTIDE SEQUENCE [LARGE SCALE GENOMIC DNA]</scope>
    <source>
        <strain evidence="10">CGMCC 4.1621</strain>
    </source>
</reference>
<comment type="subcellular location">
    <subcellularLocation>
        <location evidence="1">Cell membrane</location>
        <topology evidence="1">Multi-pass membrane protein</topology>
    </subcellularLocation>
</comment>
<dbReference type="Proteomes" id="UP001596410">
    <property type="component" value="Unassembled WGS sequence"/>
</dbReference>
<evidence type="ECO:0000256" key="5">
    <source>
        <dbReference type="ARBA" id="ARBA00022692"/>
    </source>
</evidence>
<name>A0ABW2EDX7_9BACI</name>
<protein>
    <submittedName>
        <fullName evidence="9">AI-2E family transporter</fullName>
    </submittedName>
</protein>
<keyword evidence="4" id="KW-1003">Cell membrane</keyword>
<keyword evidence="3" id="KW-0813">Transport</keyword>
<dbReference type="PANTHER" id="PTHR21716:SF53">
    <property type="entry name" value="PERMEASE PERM-RELATED"/>
    <property type="match status" value="1"/>
</dbReference>
<dbReference type="RefSeq" id="WP_390216892.1">
    <property type="nucleotide sequence ID" value="NZ_JBHSZV010000004.1"/>
</dbReference>
<feature type="transmembrane region" description="Helical" evidence="8">
    <location>
        <begin position="279"/>
        <end position="301"/>
    </location>
</feature>
<feature type="transmembrane region" description="Helical" evidence="8">
    <location>
        <begin position="212"/>
        <end position="237"/>
    </location>
</feature>
<evidence type="ECO:0000256" key="4">
    <source>
        <dbReference type="ARBA" id="ARBA00022475"/>
    </source>
</evidence>
<proteinExistence type="inferred from homology"/>
<evidence type="ECO:0000256" key="3">
    <source>
        <dbReference type="ARBA" id="ARBA00022448"/>
    </source>
</evidence>
<feature type="transmembrane region" description="Helical" evidence="8">
    <location>
        <begin position="243"/>
        <end position="272"/>
    </location>
</feature>
<feature type="transmembrane region" description="Helical" evidence="8">
    <location>
        <begin position="12"/>
        <end position="31"/>
    </location>
</feature>
<evidence type="ECO:0000313" key="9">
    <source>
        <dbReference type="EMBL" id="MFC7060343.1"/>
    </source>
</evidence>
<dbReference type="PANTHER" id="PTHR21716">
    <property type="entry name" value="TRANSMEMBRANE PROTEIN"/>
    <property type="match status" value="1"/>
</dbReference>
<evidence type="ECO:0000256" key="6">
    <source>
        <dbReference type="ARBA" id="ARBA00022989"/>
    </source>
</evidence>
<gene>
    <name evidence="9" type="ORF">ACFQIC_00470</name>
</gene>
<keyword evidence="6 8" id="KW-1133">Transmembrane helix</keyword>
<feature type="transmembrane region" description="Helical" evidence="8">
    <location>
        <begin position="157"/>
        <end position="179"/>
    </location>
</feature>
<dbReference type="InterPro" id="IPR002549">
    <property type="entry name" value="AI-2E-like"/>
</dbReference>
<keyword evidence="7 8" id="KW-0472">Membrane</keyword>
<feature type="transmembrane region" description="Helical" evidence="8">
    <location>
        <begin position="67"/>
        <end position="89"/>
    </location>
</feature>
<comment type="caution">
    <text evidence="9">The sequence shown here is derived from an EMBL/GenBank/DDBJ whole genome shotgun (WGS) entry which is preliminary data.</text>
</comment>
<keyword evidence="10" id="KW-1185">Reference proteome</keyword>
<evidence type="ECO:0000256" key="7">
    <source>
        <dbReference type="ARBA" id="ARBA00023136"/>
    </source>
</evidence>
<evidence type="ECO:0000256" key="2">
    <source>
        <dbReference type="ARBA" id="ARBA00009773"/>
    </source>
</evidence>
<feature type="transmembrane region" description="Helical" evidence="8">
    <location>
        <begin position="313"/>
        <end position="336"/>
    </location>
</feature>
<dbReference type="Pfam" id="PF01594">
    <property type="entry name" value="AI-2E_transport"/>
    <property type="match status" value="1"/>
</dbReference>
<accession>A0ABW2EDX7</accession>
<evidence type="ECO:0000313" key="10">
    <source>
        <dbReference type="Proteomes" id="UP001596410"/>
    </source>
</evidence>
<keyword evidence="5 8" id="KW-0812">Transmembrane</keyword>
<sequence length="357" mass="40077">MLWIKHPYFKYMTGFILVLICIYFLQLLNFISPFITIINTIFYPILIAGFLYYIIKPAVRQITKIKYIPTSLAILMVYGAIAGLLFVAYRTLAEKIQNQVSGFSSNLPADLKESAEETEKMIKDNDMDVVSISSLRQQATSFFSDTLQSMGNHTTEIISAITSATTVLVVVPFVLFYFLKDGKRFMPFMLRLLPEKHNEEGKKILKNIDQTLSAYIIGQITVAFVDGVLMFIGYLIIGLEYSLILSVFVFLTAVVPFFGPIIGVLPAIIVSLTQDPVMVVYVLVVLIIVQQLEGNIVAPIVLGDRLNVHPLTIILLLIVAAALYGFIGMLIAIPLYSVAKVTFKNLYQFYRLRKVNA</sequence>